<keyword evidence="1" id="KW-0560">Oxidoreductase</keyword>
<dbReference type="KEGG" id="gsn:YC6258_05299"/>
<dbReference type="PANTHER" id="PTHR13847">
    <property type="entry name" value="SARCOSINE DEHYDROGENASE-RELATED"/>
    <property type="match status" value="1"/>
</dbReference>
<dbReference type="GO" id="GO:0005737">
    <property type="term" value="C:cytoplasm"/>
    <property type="evidence" value="ECO:0007669"/>
    <property type="project" value="TreeGrafter"/>
</dbReference>
<dbReference type="HOGENOM" id="CLU_007884_3_0_6"/>
<dbReference type="InterPro" id="IPR006076">
    <property type="entry name" value="FAD-dep_OxRdtase"/>
</dbReference>
<dbReference type="Gene3D" id="3.50.50.60">
    <property type="entry name" value="FAD/NAD(P)-binding domain"/>
    <property type="match status" value="1"/>
</dbReference>
<evidence type="ECO:0000313" key="4">
    <source>
        <dbReference type="Proteomes" id="UP000032266"/>
    </source>
</evidence>
<dbReference type="AlphaFoldDB" id="A0A0C5W3Y4"/>
<reference evidence="3 4" key="1">
    <citation type="submission" date="2014-01" db="EMBL/GenBank/DDBJ databases">
        <title>Full genme sequencing of cellulolytic bacterium Gynuella sunshinyii YC6258T gen. nov., sp. nov.</title>
        <authorList>
            <person name="Khan H."/>
            <person name="Chung E.J."/>
            <person name="Chung Y.R."/>
        </authorList>
    </citation>
    <scope>NUCLEOTIDE SEQUENCE [LARGE SCALE GENOMIC DNA]</scope>
    <source>
        <strain evidence="3 4">YC6258</strain>
    </source>
</reference>
<dbReference type="GO" id="GO:0016491">
    <property type="term" value="F:oxidoreductase activity"/>
    <property type="evidence" value="ECO:0007669"/>
    <property type="project" value="UniProtKB-KW"/>
</dbReference>
<dbReference type="Gene3D" id="3.30.9.10">
    <property type="entry name" value="D-Amino Acid Oxidase, subunit A, domain 2"/>
    <property type="match status" value="1"/>
</dbReference>
<evidence type="ECO:0000256" key="1">
    <source>
        <dbReference type="ARBA" id="ARBA00023002"/>
    </source>
</evidence>
<evidence type="ECO:0000259" key="2">
    <source>
        <dbReference type="Pfam" id="PF01266"/>
    </source>
</evidence>
<dbReference type="Proteomes" id="UP000032266">
    <property type="component" value="Chromosome"/>
</dbReference>
<dbReference type="EMBL" id="CP007142">
    <property type="protein sequence ID" value="AJQ97329.1"/>
    <property type="molecule type" value="Genomic_DNA"/>
</dbReference>
<dbReference type="STRING" id="1445510.YC6258_05299"/>
<dbReference type="PATRIC" id="fig|1445510.3.peg.5260"/>
<dbReference type="RefSeq" id="WP_044619103.1">
    <property type="nucleotide sequence ID" value="NZ_CP007142.1"/>
</dbReference>
<evidence type="ECO:0000313" key="3">
    <source>
        <dbReference type="EMBL" id="AJQ97329.1"/>
    </source>
</evidence>
<proteinExistence type="predicted"/>
<name>A0A0C5W3Y4_9GAMM</name>
<dbReference type="SUPFAM" id="SSF51905">
    <property type="entry name" value="FAD/NAD(P)-binding domain"/>
    <property type="match status" value="1"/>
</dbReference>
<feature type="domain" description="FAD dependent oxidoreductase" evidence="2">
    <location>
        <begin position="37"/>
        <end position="388"/>
    </location>
</feature>
<accession>A0A0C5W3Y4</accession>
<sequence>MYLNPSIHGNQHPDSYYFATLRYPQSYPLLQHSIDVDTCVIGAGFSGINTAIELADRGRSVAVLEARKVGWGASGRNGGQVLRGIGHDLEQFRNQIGEQGVDTIARMGLEAVDVVLDRIQRFSIDCDVQRGSCDLATKPRHMRDFSKDYEWLKSVGYQYDVELLPADRIREVVGADAYMGGLLDRGGVHLHPLNLIAGEAAAAAAMGVQIFEDSPVIRIEEGERIRVHTEKGIVSASQLVICANGYVSGLHPELDSRVLPTGTYIVATEPLSDEQCKRILPQNTAVCDQNVALDYYRLSADNRLLFGGRCTYSGRDPKSIRAIIQPRMVRLFPWLKDVKIDYEWGGMLGIGANRLPQIGRLRPNIYYAQAYAGHGVAASHIAAQLMAECICLESNRIEVFERVRHMKFPGGPLLRSPLLALGMMYYRFVDLF</sequence>
<keyword evidence="4" id="KW-1185">Reference proteome</keyword>
<dbReference type="OrthoDB" id="311718at2"/>
<dbReference type="PANTHER" id="PTHR13847:SF281">
    <property type="entry name" value="FAD DEPENDENT OXIDOREDUCTASE DOMAIN-CONTAINING PROTEIN"/>
    <property type="match status" value="1"/>
</dbReference>
<dbReference type="Pfam" id="PF01266">
    <property type="entry name" value="DAO"/>
    <property type="match status" value="1"/>
</dbReference>
<organism evidence="3 4">
    <name type="scientific">Gynuella sunshinyii YC6258</name>
    <dbReference type="NCBI Taxonomy" id="1445510"/>
    <lineage>
        <taxon>Bacteria</taxon>
        <taxon>Pseudomonadati</taxon>
        <taxon>Pseudomonadota</taxon>
        <taxon>Gammaproteobacteria</taxon>
        <taxon>Oceanospirillales</taxon>
        <taxon>Saccharospirillaceae</taxon>
        <taxon>Gynuella</taxon>
    </lineage>
</organism>
<protein>
    <submittedName>
        <fullName evidence="3">Glycine/D-amino acid oxidase (Deaminating)</fullName>
    </submittedName>
</protein>
<dbReference type="InterPro" id="IPR036188">
    <property type="entry name" value="FAD/NAD-bd_sf"/>
</dbReference>
<gene>
    <name evidence="3" type="ORF">YC6258_05299</name>
</gene>